<reference evidence="3 4" key="1">
    <citation type="submission" date="2018-06" db="EMBL/GenBank/DDBJ databases">
        <title>Genome sequencing of Oceanotoga sp. sy52.</title>
        <authorList>
            <person name="Mori K."/>
        </authorList>
    </citation>
    <scope>NUCLEOTIDE SEQUENCE [LARGE SCALE GENOMIC DNA]</scope>
    <source>
        <strain evidence="4">sy52</strain>
    </source>
</reference>
<gene>
    <name evidence="3" type="ORF">OSSY52_01220</name>
</gene>
<dbReference type="SUPFAM" id="SSF55781">
    <property type="entry name" value="GAF domain-like"/>
    <property type="match status" value="1"/>
</dbReference>
<dbReference type="Pfam" id="PF00990">
    <property type="entry name" value="GGDEF"/>
    <property type="match status" value="1"/>
</dbReference>
<organism evidence="3 4">
    <name type="scientific">Tepiditoga spiralis</name>
    <dbReference type="NCBI Taxonomy" id="2108365"/>
    <lineage>
        <taxon>Bacteria</taxon>
        <taxon>Thermotogati</taxon>
        <taxon>Thermotogota</taxon>
        <taxon>Thermotogae</taxon>
        <taxon>Petrotogales</taxon>
        <taxon>Petrotogaceae</taxon>
        <taxon>Tepiditoga</taxon>
    </lineage>
</organism>
<accession>A0A7G1G157</accession>
<dbReference type="RefSeq" id="WP_190615121.1">
    <property type="nucleotide sequence ID" value="NZ_AP018712.1"/>
</dbReference>
<dbReference type="InParanoid" id="A0A7G1G157"/>
<dbReference type="EMBL" id="AP018712">
    <property type="protein sequence ID" value="BBE29981.1"/>
    <property type="molecule type" value="Genomic_DNA"/>
</dbReference>
<dbReference type="Proteomes" id="UP000516361">
    <property type="component" value="Chromosome"/>
</dbReference>
<evidence type="ECO:0000313" key="3">
    <source>
        <dbReference type="EMBL" id="BBE29981.1"/>
    </source>
</evidence>
<dbReference type="InterPro" id="IPR043128">
    <property type="entry name" value="Rev_trsase/Diguanyl_cyclase"/>
</dbReference>
<feature type="transmembrane region" description="Helical" evidence="1">
    <location>
        <begin position="176"/>
        <end position="193"/>
    </location>
</feature>
<keyword evidence="1" id="KW-0472">Membrane</keyword>
<keyword evidence="1" id="KW-1133">Transmembrane helix</keyword>
<sequence length="544" mass="63686">MKKTNYLKKAKPYILTVIILIFFSYVIDNIYFENELNEIKKSYISQANFFAESLVSGYFQWDEMYNAVLNNDVEDINKIIKDLKKTYKSVLFFKIIDKIPPKKNYEITSDNKDLIFIFKISDDFKDKFIKNRVVLIKVNSEYILNKIDLKRIRIAFSNKNFVYNLKYKRVFSSFDIIIYVMAVIFTIIIILIFQGNNQKKIMESINLQKRSLKEISDLTNYLLKIENEPSYDYLIKKGVEIIPGAQAGSILMKAGEEYKYVSCFGYNFKELSKITFKANELIQGEDIKIKIIKKIHSANKQTLNKKNFDILDKNGKTKKIKSTLFIPIIIENEILIFINLDNFESEDAFNQNSIEIAKIFSNQLSALLRRKKIEEYLKYAANHDTLTKLPNRRMFELEFEKMISLAKREQKKICLLYMDLKKFKNANDKYGHKAGDLVLKTVSKRLKKILRKSDLISRIGGDEFIISLYNCKNYIDFVERAIKEVEKDIFFEDNKINVSGNFGIAIFPKDANTVDSLILEGDIAMYNAKKKGLKYFLASQNKFI</sequence>
<dbReference type="SUPFAM" id="SSF55073">
    <property type="entry name" value="Nucleotide cyclase"/>
    <property type="match status" value="1"/>
</dbReference>
<name>A0A7G1G157_9BACT</name>
<evidence type="ECO:0000313" key="4">
    <source>
        <dbReference type="Proteomes" id="UP000516361"/>
    </source>
</evidence>
<dbReference type="NCBIfam" id="TIGR00254">
    <property type="entry name" value="GGDEF"/>
    <property type="match status" value="1"/>
</dbReference>
<evidence type="ECO:0000256" key="1">
    <source>
        <dbReference type="SAM" id="Phobius"/>
    </source>
</evidence>
<dbReference type="PROSITE" id="PS50887">
    <property type="entry name" value="GGDEF"/>
    <property type="match status" value="1"/>
</dbReference>
<dbReference type="CDD" id="cd01949">
    <property type="entry name" value="GGDEF"/>
    <property type="match status" value="1"/>
</dbReference>
<dbReference type="InterPro" id="IPR029787">
    <property type="entry name" value="Nucleotide_cyclase"/>
</dbReference>
<keyword evidence="4" id="KW-1185">Reference proteome</keyword>
<dbReference type="AlphaFoldDB" id="A0A7G1G157"/>
<dbReference type="KEGG" id="ocy:OSSY52_01220"/>
<protein>
    <recommendedName>
        <fullName evidence="2">GGDEF domain-containing protein</fullName>
    </recommendedName>
</protein>
<proteinExistence type="predicted"/>
<dbReference type="InterPro" id="IPR000160">
    <property type="entry name" value="GGDEF_dom"/>
</dbReference>
<dbReference type="InterPro" id="IPR029016">
    <property type="entry name" value="GAF-like_dom_sf"/>
</dbReference>
<dbReference type="PANTHER" id="PTHR46663">
    <property type="entry name" value="DIGUANYLATE CYCLASE DGCT-RELATED"/>
    <property type="match status" value="1"/>
</dbReference>
<dbReference type="Gene3D" id="3.30.450.40">
    <property type="match status" value="1"/>
</dbReference>
<dbReference type="SMART" id="SM00267">
    <property type="entry name" value="GGDEF"/>
    <property type="match status" value="1"/>
</dbReference>
<evidence type="ECO:0000259" key="2">
    <source>
        <dbReference type="PROSITE" id="PS50887"/>
    </source>
</evidence>
<dbReference type="InterPro" id="IPR052163">
    <property type="entry name" value="DGC-Regulatory_Protein"/>
</dbReference>
<feature type="transmembrane region" description="Helical" evidence="1">
    <location>
        <begin position="12"/>
        <end position="32"/>
    </location>
</feature>
<feature type="domain" description="GGDEF" evidence="2">
    <location>
        <begin position="411"/>
        <end position="541"/>
    </location>
</feature>
<dbReference type="PANTHER" id="PTHR46663:SF2">
    <property type="entry name" value="GGDEF DOMAIN-CONTAINING PROTEIN"/>
    <property type="match status" value="1"/>
</dbReference>
<dbReference type="Gene3D" id="3.30.70.270">
    <property type="match status" value="1"/>
</dbReference>
<keyword evidence="1" id="KW-0812">Transmembrane</keyword>